<protein>
    <submittedName>
        <fullName evidence="4">Uncharacterized protein</fullName>
    </submittedName>
</protein>
<keyword evidence="1" id="KW-0520">NAD</keyword>
<dbReference type="Pfam" id="PF21570">
    <property type="entry name" value="ArgZ-like_C_2nd"/>
    <property type="match status" value="1"/>
</dbReference>
<dbReference type="AlphaFoldDB" id="A0A968GIZ3"/>
<dbReference type="Gene3D" id="3.40.50.10690">
    <property type="entry name" value="putative lor/sdh protein like domains"/>
    <property type="match status" value="1"/>
</dbReference>
<evidence type="ECO:0000259" key="2">
    <source>
        <dbReference type="Pfam" id="PF04455"/>
    </source>
</evidence>
<evidence type="ECO:0000313" key="5">
    <source>
        <dbReference type="Proteomes" id="UP000778951"/>
    </source>
</evidence>
<gene>
    <name evidence="4" type="ORF">HCT48_04835</name>
</gene>
<evidence type="ECO:0000256" key="1">
    <source>
        <dbReference type="ARBA" id="ARBA00023027"/>
    </source>
</evidence>
<sequence length="396" mass="45310">MQAILSYRGQAIDKGILHQVITYTRQFQCEFDVINLDLQAESRIGIFKIALKANEDHKLKSCIQSLYSLGMDQEEESEALFKIAQKDAFAPDDFYLCQGNPIEILYNNQWHRLLHPTRLTLITWREESLSTIFLDQVRAGDYILCGYQGIRAWNMQQPKNYPSNPYLTLFSSASLRTFSLLESQAYFLSQILQKSQLNQENISVIIGHNSLSQKSLPVLETFSQRTKIHHVLTDQNSILLDLMSAFFNPKHISDAQELYLMKTLNKIHGYGSIRNAFDLGALNGGWIHQLLQQESSLIIAPSTSVAMPLPESIQDVILLRNQLTQMLAQTKVVLLLGDGSLSQLILPLLTAQHYLLYVDKHEHHSSFIDQQDPFMYNIFHEDPIKLLEAANLFLQE</sequence>
<evidence type="ECO:0000313" key="4">
    <source>
        <dbReference type="EMBL" id="NIZ69540.1"/>
    </source>
</evidence>
<keyword evidence="5" id="KW-1185">Reference proteome</keyword>
<dbReference type="InterPro" id="IPR043009">
    <property type="entry name" value="LOR/SDH_bifunc_enz_cons_dom_sf"/>
</dbReference>
<proteinExistence type="predicted"/>
<dbReference type="Pfam" id="PF04455">
    <property type="entry name" value="Saccharop_dh_N"/>
    <property type="match status" value="1"/>
</dbReference>
<reference evidence="4" key="1">
    <citation type="submission" date="2020-03" db="EMBL/GenBank/DDBJ databases">
        <title>Spirochaetal bacteria isolated from arthropods constitute a novel genus Entomospira genus novum within the order Spirochaetales.</title>
        <authorList>
            <person name="Grana-Miraglia L."/>
            <person name="Sikutova S."/>
            <person name="Fingerle V."/>
            <person name="Sing A."/>
            <person name="Castillo-Ramirez S."/>
            <person name="Margos G."/>
            <person name="Rudolf I."/>
        </authorList>
    </citation>
    <scope>NUCLEOTIDE SEQUENCE</scope>
    <source>
        <strain evidence="4">BR149</strain>
    </source>
</reference>
<dbReference type="InterPro" id="IPR048963">
    <property type="entry name" value="ArgZ/ArgE-like_C_2nd"/>
</dbReference>
<feature type="domain" description="Arginine dihydrolase ArgZ/ArgE-like C-terminal second subdomain" evidence="3">
    <location>
        <begin position="261"/>
        <end position="337"/>
    </location>
</feature>
<accession>A0A968GIZ3</accession>
<evidence type="ECO:0000259" key="3">
    <source>
        <dbReference type="Pfam" id="PF21570"/>
    </source>
</evidence>
<name>A0A968GIZ3_9SPIO</name>
<dbReference type="Gene3D" id="3.30.70.2690">
    <property type="entry name" value="LOR/SDH bifunctional enzyme, conserved domain"/>
    <property type="match status" value="1"/>
</dbReference>
<organism evidence="4 5">
    <name type="scientific">Entomospira culicis</name>
    <dbReference type="NCBI Taxonomy" id="2719989"/>
    <lineage>
        <taxon>Bacteria</taxon>
        <taxon>Pseudomonadati</taxon>
        <taxon>Spirochaetota</taxon>
        <taxon>Spirochaetia</taxon>
        <taxon>Spirochaetales</taxon>
        <taxon>Spirochaetaceae</taxon>
        <taxon>Entomospira</taxon>
    </lineage>
</organism>
<dbReference type="Proteomes" id="UP000778951">
    <property type="component" value="Unassembled WGS sequence"/>
</dbReference>
<feature type="domain" description="LOR/SDH bifunctional enzyme conserved" evidence="2">
    <location>
        <begin position="6"/>
        <end position="96"/>
    </location>
</feature>
<dbReference type="InterPro" id="IPR007545">
    <property type="entry name" value="LOR/SDH_bifunc_enz_cons_dom"/>
</dbReference>
<dbReference type="EMBL" id="JAATLM010000001">
    <property type="protein sequence ID" value="NIZ69540.1"/>
    <property type="molecule type" value="Genomic_DNA"/>
</dbReference>
<comment type="caution">
    <text evidence="4">The sequence shown here is derived from an EMBL/GenBank/DDBJ whole genome shotgun (WGS) entry which is preliminary data.</text>
</comment>
<dbReference type="RefSeq" id="WP_167695627.1">
    <property type="nucleotide sequence ID" value="NZ_CP118181.1"/>
</dbReference>